<feature type="compositionally biased region" description="Low complexity" evidence="6">
    <location>
        <begin position="1068"/>
        <end position="1078"/>
    </location>
</feature>
<dbReference type="AlphaFoldDB" id="A0A9Q0WGV6"/>
<reference evidence="8" key="1">
    <citation type="submission" date="2022-11" db="EMBL/GenBank/DDBJ databases">
        <authorList>
            <person name="Hyden B.L."/>
            <person name="Feng K."/>
            <person name="Yates T."/>
            <person name="Jawdy S."/>
            <person name="Smart L.B."/>
            <person name="Muchero W."/>
        </authorList>
    </citation>
    <scope>NUCLEOTIDE SEQUENCE</scope>
    <source>
        <tissue evidence="8">Shoot tip</tissue>
    </source>
</reference>
<protein>
    <submittedName>
        <fullName evidence="8">GUANYLATE BINDING PROTEIN</fullName>
    </submittedName>
</protein>
<comment type="caution">
    <text evidence="8">The sequence shown here is derived from an EMBL/GenBank/DDBJ whole genome shotgun (WGS) entry which is preliminary data.</text>
</comment>
<dbReference type="InterPro" id="IPR030386">
    <property type="entry name" value="G_GB1_RHD3_dom"/>
</dbReference>
<feature type="compositionally biased region" description="Basic residues" evidence="6">
    <location>
        <begin position="253"/>
        <end position="262"/>
    </location>
</feature>
<feature type="region of interest" description="Disordered" evidence="6">
    <location>
        <begin position="1017"/>
        <end position="1081"/>
    </location>
</feature>
<feature type="compositionally biased region" description="Low complexity" evidence="6">
    <location>
        <begin position="296"/>
        <end position="309"/>
    </location>
</feature>
<evidence type="ECO:0000256" key="6">
    <source>
        <dbReference type="SAM" id="MobiDB-lite"/>
    </source>
</evidence>
<organism evidence="8 9">
    <name type="scientific">Salix purpurea</name>
    <name type="common">Purple osier willow</name>
    <dbReference type="NCBI Taxonomy" id="77065"/>
    <lineage>
        <taxon>Eukaryota</taxon>
        <taxon>Viridiplantae</taxon>
        <taxon>Streptophyta</taxon>
        <taxon>Embryophyta</taxon>
        <taxon>Tracheophyta</taxon>
        <taxon>Spermatophyta</taxon>
        <taxon>Magnoliopsida</taxon>
        <taxon>eudicotyledons</taxon>
        <taxon>Gunneridae</taxon>
        <taxon>Pentapetalae</taxon>
        <taxon>rosids</taxon>
        <taxon>fabids</taxon>
        <taxon>Malpighiales</taxon>
        <taxon>Salicaceae</taxon>
        <taxon>Saliceae</taxon>
        <taxon>Salix</taxon>
    </lineage>
</organism>
<dbReference type="SUPFAM" id="SSF52540">
    <property type="entry name" value="P-loop containing nucleoside triphosphate hydrolases"/>
    <property type="match status" value="1"/>
</dbReference>
<reference evidence="8" key="2">
    <citation type="journal article" date="2023" name="Int. J. Mol. Sci.">
        <title>De Novo Assembly and Annotation of 11 Diverse Shrub Willow (Salix) Genomes Reveals Novel Gene Organization in Sex-Linked Regions.</title>
        <authorList>
            <person name="Hyden B."/>
            <person name="Feng K."/>
            <person name="Yates T.B."/>
            <person name="Jawdy S."/>
            <person name="Cereghino C."/>
            <person name="Smart L.B."/>
            <person name="Muchero W."/>
        </authorList>
    </citation>
    <scope>NUCLEOTIDE SEQUENCE</scope>
    <source>
        <tissue evidence="8">Shoot tip</tissue>
    </source>
</reference>
<keyword evidence="9" id="KW-1185">Reference proteome</keyword>
<dbReference type="CDD" id="cd01851">
    <property type="entry name" value="GBP"/>
    <property type="match status" value="1"/>
</dbReference>
<proteinExistence type="inferred from homology"/>
<dbReference type="InterPro" id="IPR003191">
    <property type="entry name" value="Guanylate-bd/ATL_C"/>
</dbReference>
<keyword evidence="3" id="KW-0342">GTP-binding</keyword>
<dbReference type="EMBL" id="JAPFFK010000004">
    <property type="protein sequence ID" value="KAJ6767045.1"/>
    <property type="molecule type" value="Genomic_DNA"/>
</dbReference>
<dbReference type="InterPro" id="IPR027417">
    <property type="entry name" value="P-loop_NTPase"/>
</dbReference>
<dbReference type="GO" id="GO:0003924">
    <property type="term" value="F:GTPase activity"/>
    <property type="evidence" value="ECO:0007669"/>
    <property type="project" value="InterPro"/>
</dbReference>
<dbReference type="Gene3D" id="3.40.50.300">
    <property type="entry name" value="P-loop containing nucleotide triphosphate hydrolases"/>
    <property type="match status" value="1"/>
</dbReference>
<comment type="similarity">
    <text evidence="4">Belongs to the TRAFAC class dynamin-like GTPase superfamily. GB1/RHD3 GTPase family.</text>
</comment>
<keyword evidence="1" id="KW-0547">Nucleotide-binding</keyword>
<keyword evidence="5" id="KW-0175">Coiled coil</keyword>
<dbReference type="Pfam" id="PF02841">
    <property type="entry name" value="GBP_C"/>
    <property type="match status" value="2"/>
</dbReference>
<dbReference type="Gene3D" id="1.20.1000.10">
    <property type="entry name" value="Guanylate-binding protein, C-terminal domain"/>
    <property type="match status" value="1"/>
</dbReference>
<dbReference type="Proteomes" id="UP001151532">
    <property type="component" value="Chromosome 4"/>
</dbReference>
<accession>A0A9Q0WGV6</accession>
<feature type="coiled-coil region" evidence="5">
    <location>
        <begin position="921"/>
        <end position="998"/>
    </location>
</feature>
<evidence type="ECO:0000259" key="7">
    <source>
        <dbReference type="PROSITE" id="PS51715"/>
    </source>
</evidence>
<dbReference type="OrthoDB" id="2135133at2759"/>
<dbReference type="SUPFAM" id="SSF48340">
    <property type="entry name" value="Interferon-induced guanylate-binding protein 1 (GBP1), C-terminal domain"/>
    <property type="match status" value="1"/>
</dbReference>
<gene>
    <name evidence="8" type="ORF">OIU79_022916</name>
</gene>
<feature type="region of interest" description="Disordered" evidence="6">
    <location>
        <begin position="251"/>
        <end position="309"/>
    </location>
</feature>
<dbReference type="Pfam" id="PF02263">
    <property type="entry name" value="GBP"/>
    <property type="match status" value="1"/>
</dbReference>
<dbReference type="InterPro" id="IPR036543">
    <property type="entry name" value="Guanylate-bd_C_sf"/>
</dbReference>
<dbReference type="PANTHER" id="PTHR10751">
    <property type="entry name" value="GUANYLATE BINDING PROTEIN"/>
    <property type="match status" value="1"/>
</dbReference>
<keyword evidence="2" id="KW-0378">Hydrolase</keyword>
<evidence type="ECO:0000256" key="2">
    <source>
        <dbReference type="ARBA" id="ARBA00022801"/>
    </source>
</evidence>
<evidence type="ECO:0000256" key="5">
    <source>
        <dbReference type="SAM" id="Coils"/>
    </source>
</evidence>
<evidence type="ECO:0000256" key="3">
    <source>
        <dbReference type="ARBA" id="ARBA00023134"/>
    </source>
</evidence>
<feature type="coiled-coil region" evidence="5">
    <location>
        <begin position="816"/>
        <end position="889"/>
    </location>
</feature>
<evidence type="ECO:0000313" key="9">
    <source>
        <dbReference type="Proteomes" id="UP001151532"/>
    </source>
</evidence>
<evidence type="ECO:0000256" key="4">
    <source>
        <dbReference type="PROSITE-ProRule" id="PRU01052"/>
    </source>
</evidence>
<dbReference type="FunFam" id="3.40.50.300:FF:000723">
    <property type="entry name" value="Guanylate-binding family protein"/>
    <property type="match status" value="1"/>
</dbReference>
<dbReference type="GO" id="GO:0005525">
    <property type="term" value="F:GTP binding"/>
    <property type="evidence" value="ECO:0007669"/>
    <property type="project" value="UniProtKB-KW"/>
</dbReference>
<sequence length="1125" mass="127014">MNMSSPELPPGFRFQVLSSRPGAYHPLSEEESPILFISGSFYYSRRGYLQVQSMGTSSWMIGFYAEFARKVTRNKMGRVFAAALTASLHLLASGAYEVKKSNTCKDYYYDLHPCLMAPPESKEADERFEFQEVSPGCPISGVDSNSQPTMVSTVKERLEYIKKILSIGAFEELAPATPKKRLHVSSSNKAENGKRFRRLNNSQAKLLALFPRCRADPRKNRGGVCSSTHPPPLKITKPPLYVPFPPPFLNHKADKKARKSKSKYPLLTDSQQKRTRCSKYLEEEIPPPNPHHSHPTRLPLSSSLSLSPPVTGPARPIRLVYYDEKGKFRMDSEAVAALQLVKEPIGVVSVCGRSRQGKSFILNQLLGRSSGFQVASTHRPCTKGLWLWSAPLKRTALDGTEYNLLLLDSEGIDAFDQTGTYSTQIFSLAVLLSSMFIYNQMGGIDEAALDRLSLVTQMTKHIRVRASGGRSSASELGQFSPIFVWLLRDFYLDLVEDNKRITPRDYLELALRPVQGSGKDIAAKNEIRDSIRALFPDRECFPLVRPLNNENDLQRLDQISLDKLRPEFRAGLDALTKFVFERTRPKQVGATVMTGPILVGITESYLEALNNGAVPTISSSWQSVEEAECRRAYDTATEIYMSSFDRSKPPEEVFLRESHDEAVQKSLAAFNAAAVGIGSVRKTYEGLLQKFFRRALEIEVAYVVCMCLENFVTLFRSLEDYKRNAFMEADLRCSNAIQNMEKRLRAACHASDANVDNIVKVLDGLLSEYETSCHGPGKWQKLAMFLQQSLEGPILDLAKRLDDKIGSEKSSLMLRCRSMEDKMTLLHKQLEASEKDKSEYMKRYDEAINEKKKLADDYMRRINDLQSNRSSLDERCSSLVKALESANQETSSWKRKHDQKNNLASELERVRVSELEAFSKVSLLEARVEEREKEIESLLKSNNEERASTVKALQDLLEDERKAHSVANKRAEDFSLQLEAARAKLDALQQEFTSVRLNESALDNKLKAASHGKRFRTDNVEMGVGSVQDAGTNDRRVNKRSRSTTSPVMHTHPEDGGSVFKGDDDDNQSQQTSQQTGQEDYKKFTVQKLRQELTKHNFGAELLQLRSSNKKEVLALYEKCFLRKS</sequence>
<dbReference type="InterPro" id="IPR015894">
    <property type="entry name" value="Guanylate-bd_N"/>
</dbReference>
<name>A0A9Q0WGV6_SALPP</name>
<evidence type="ECO:0000256" key="1">
    <source>
        <dbReference type="ARBA" id="ARBA00022741"/>
    </source>
</evidence>
<feature type="domain" description="GB1/RHD3-type G" evidence="7">
    <location>
        <begin position="342"/>
        <end position="584"/>
    </location>
</feature>
<evidence type="ECO:0000313" key="8">
    <source>
        <dbReference type="EMBL" id="KAJ6767045.1"/>
    </source>
</evidence>
<dbReference type="PROSITE" id="PS51715">
    <property type="entry name" value="G_GB1_RHD3"/>
    <property type="match status" value="1"/>
</dbReference>